<dbReference type="SMART" id="SM00034">
    <property type="entry name" value="CLECT"/>
    <property type="match status" value="1"/>
</dbReference>
<dbReference type="InterPro" id="IPR016186">
    <property type="entry name" value="C-type_lectin-like/link_sf"/>
</dbReference>
<evidence type="ECO:0000313" key="8">
    <source>
        <dbReference type="Ensembl" id="ENSCJAP00000082974.1"/>
    </source>
</evidence>
<dbReference type="SUPFAM" id="SSF56436">
    <property type="entry name" value="C-type lectin-like"/>
    <property type="match status" value="1"/>
</dbReference>
<name>A0A8I3W7R6_CALJA</name>
<protein>
    <recommendedName>
        <fullName evidence="7">C-type lectin domain-containing protein</fullName>
    </recommendedName>
</protein>
<dbReference type="Ensembl" id="ENSCJAT00000130120.1">
    <property type="protein sequence ID" value="ENSCJAP00000082974.1"/>
    <property type="gene ID" value="ENSCJAG00000074572.1"/>
</dbReference>
<evidence type="ECO:0000256" key="5">
    <source>
        <dbReference type="ARBA" id="ARBA00023157"/>
    </source>
</evidence>
<dbReference type="InterPro" id="IPR050111">
    <property type="entry name" value="C-type_lectin/snaclec_domain"/>
</dbReference>
<dbReference type="PROSITE" id="PS50041">
    <property type="entry name" value="C_TYPE_LECTIN_2"/>
    <property type="match status" value="1"/>
</dbReference>
<reference evidence="8" key="3">
    <citation type="submission" date="2025-09" db="UniProtKB">
        <authorList>
            <consortium name="Ensembl"/>
        </authorList>
    </citation>
    <scope>IDENTIFICATION</scope>
</reference>
<dbReference type="Pfam" id="PF00059">
    <property type="entry name" value="Lectin_C"/>
    <property type="match status" value="1"/>
</dbReference>
<evidence type="ECO:0000256" key="1">
    <source>
        <dbReference type="ARBA" id="ARBA00004613"/>
    </source>
</evidence>
<keyword evidence="5" id="KW-1015">Disulfide bond</keyword>
<keyword evidence="4" id="KW-0430">Lectin</keyword>
<evidence type="ECO:0000256" key="6">
    <source>
        <dbReference type="ARBA" id="ARBA00053329"/>
    </source>
</evidence>
<organism evidence="8 9">
    <name type="scientific">Callithrix jacchus</name>
    <name type="common">White-tufted-ear marmoset</name>
    <name type="synonym">Simia Jacchus</name>
    <dbReference type="NCBI Taxonomy" id="9483"/>
    <lineage>
        <taxon>Eukaryota</taxon>
        <taxon>Metazoa</taxon>
        <taxon>Chordata</taxon>
        <taxon>Craniata</taxon>
        <taxon>Vertebrata</taxon>
        <taxon>Euteleostomi</taxon>
        <taxon>Mammalia</taxon>
        <taxon>Eutheria</taxon>
        <taxon>Euarchontoglires</taxon>
        <taxon>Primates</taxon>
        <taxon>Haplorrhini</taxon>
        <taxon>Platyrrhini</taxon>
        <taxon>Cebidae</taxon>
        <taxon>Callitrichinae</taxon>
        <taxon>Callithrix</taxon>
        <taxon>Callithrix</taxon>
    </lineage>
</organism>
<dbReference type="PANTHER" id="PTHR22803">
    <property type="entry name" value="MANNOSE, PHOSPHOLIPASE, LECTIN RECEPTOR RELATED"/>
    <property type="match status" value="1"/>
</dbReference>
<gene>
    <name evidence="8" type="primary">LOC100396470</name>
</gene>
<dbReference type="PROSITE" id="PS00615">
    <property type="entry name" value="C_TYPE_LECTIN_1"/>
    <property type="match status" value="1"/>
</dbReference>
<dbReference type="GO" id="GO:0030246">
    <property type="term" value="F:carbohydrate binding"/>
    <property type="evidence" value="ECO:0007669"/>
    <property type="project" value="UniProtKB-KW"/>
</dbReference>
<dbReference type="InterPro" id="IPR001304">
    <property type="entry name" value="C-type_lectin-like"/>
</dbReference>
<accession>A0A8I3W7R6</accession>
<reference evidence="8" key="2">
    <citation type="submission" date="2025-08" db="UniProtKB">
        <authorList>
            <consortium name="Ensembl"/>
        </authorList>
    </citation>
    <scope>IDENTIFICATION</scope>
</reference>
<proteinExistence type="predicted"/>
<dbReference type="InterPro" id="IPR018378">
    <property type="entry name" value="C-type_lectin_CS"/>
</dbReference>
<keyword evidence="9" id="KW-1185">Reference proteome</keyword>
<sequence>MGRKAAHNTAMCVPMQQSCMFFTCTPKPKMQFKKKEKPQNLPPHLPAFTLPCDPLLIVSSFSGQEAQTGLPQARISCPEGTNAYRSYCYYFNEDRETWVDAELYCQYMNSGNLVSVLTQSEGTFVASLIKESGTDDFNVWIGLHDPKKNRCWHWSSGSLVSYKSWDIGAPSSTNPGYCVSLTSSSGFKRWRDVPCEDKFSFVCKFKN</sequence>
<dbReference type="InterPro" id="IPR016187">
    <property type="entry name" value="CTDL_fold"/>
</dbReference>
<keyword evidence="2" id="KW-0964">Secreted</keyword>
<keyword evidence="3" id="KW-0732">Signal</keyword>
<dbReference type="PRINTS" id="PR01504">
    <property type="entry name" value="PNCREATITSAP"/>
</dbReference>
<comment type="subcellular location">
    <subcellularLocation>
        <location evidence="1">Secreted</location>
    </subcellularLocation>
</comment>
<dbReference type="GeneTree" id="ENSGT00940000162393"/>
<dbReference type="GO" id="GO:0005576">
    <property type="term" value="C:extracellular region"/>
    <property type="evidence" value="ECO:0007669"/>
    <property type="project" value="UniProtKB-SubCell"/>
</dbReference>
<dbReference type="AlphaFoldDB" id="A0A8I3W7R6"/>
<evidence type="ECO:0000256" key="3">
    <source>
        <dbReference type="ARBA" id="ARBA00022729"/>
    </source>
</evidence>
<evidence type="ECO:0000259" key="7">
    <source>
        <dbReference type="PROSITE" id="PS50041"/>
    </source>
</evidence>
<dbReference type="Gene3D" id="3.10.100.10">
    <property type="entry name" value="Mannose-Binding Protein A, subunit A"/>
    <property type="match status" value="1"/>
</dbReference>
<reference evidence="8 9" key="1">
    <citation type="submission" date="2009-03" db="EMBL/GenBank/DDBJ databases">
        <authorList>
            <person name="Warren W."/>
            <person name="Ye L."/>
            <person name="Minx P."/>
            <person name="Worley K."/>
            <person name="Gibbs R."/>
            <person name="Wilson R.K."/>
        </authorList>
    </citation>
    <scope>NUCLEOTIDE SEQUENCE [LARGE SCALE GENOMIC DNA]</scope>
</reference>
<evidence type="ECO:0000313" key="9">
    <source>
        <dbReference type="Proteomes" id="UP000008225"/>
    </source>
</evidence>
<comment type="function">
    <text evidence="6">Might act as an inhibitor of spontaneous calcium carbonate precipitation. May be associated with neuronal sprouting in brain, and with brain and pancreas regeneration.</text>
</comment>
<feature type="domain" description="C-type lectin" evidence="7">
    <location>
        <begin position="84"/>
        <end position="204"/>
    </location>
</feature>
<dbReference type="FunFam" id="3.10.100.10:FF:000059">
    <property type="entry name" value="Regenerating islet-derived 1"/>
    <property type="match status" value="1"/>
</dbReference>
<evidence type="ECO:0000256" key="2">
    <source>
        <dbReference type="ARBA" id="ARBA00022525"/>
    </source>
</evidence>
<evidence type="ECO:0000256" key="4">
    <source>
        <dbReference type="ARBA" id="ARBA00022734"/>
    </source>
</evidence>
<dbReference type="Proteomes" id="UP000008225">
    <property type="component" value="Chromosome 14"/>
</dbReference>